<dbReference type="EMBL" id="KZ819984">
    <property type="protein sequence ID" value="PWN49968.1"/>
    <property type="molecule type" value="Genomic_DNA"/>
</dbReference>
<sequence>MAEPPPSGGQQPNMADMSIVSNFPPMQLDGEEPVHDLWGSILNSVNSSKSIPTKNIVLLGEPKTGKSTLISSLASKSPSGFIASSDQIGTPLLGSEFEDASTSKDGAKGSRSKQSSKDLGLGYGYFDVGDEKEGDETIARIGVYTLHSSHPSYTSLLPFAFPAPLGYSNTSATDTASTSALASTSRSRSSANLTSPKASLEALKDSLVLITLDWERPWTFLEQLRNWLEIFSNLIDKATDGALLGRTSARSNETKIDLVSFNRTQMALEEMKERLEAYIRSYIEPQAAESSRSGDPIEGEMTTTILPATITGLSSALEGDEQSPLAEGMLTDNWGVPIVVTCTKADTIAKLEREKDFKEEQFDYIQQVLRTVCMKYGAALFFTDHSKSQSFDILRSYVLHRLFTPPSSQSLQLGSSSTNTTAAGGALGPGSTSVSTGSGTFPFPYRASTVDRDTLLVPSGWDSWGKIKALRDGFDCKGMAKGWENDCELERLRQSRGLPKNKETEDLLEKEIEIDSDENGGVRSAVKLYEDIVADWKAAPPMNPNASRVKQPDEQGFLGQHYAALQKDPDPRSKFSRQSQSSSTSSSQANGSGERGYGKSVVGPMGSSSLSLPSVERAISDKDVGTLVGDASIASGRSRSSRKDSRDARGSLGGNTGSNPLSNGRNNSSSTASSSMAPGLSNSSSAGGGTSLTSPKLALSTNENHFGAAGKFSSSLGGSSRPSSPAVGGGGGSVNGSNNGGTSPSGAPKQSEVLHSFFQSLLKDKTSSTGSPRISRSVNTNSTTSSNSGLGKE</sequence>
<protein>
    <submittedName>
        <fullName evidence="1">DLIC-domain-containing protein</fullName>
    </submittedName>
</protein>
<gene>
    <name evidence="1" type="ORF">IE53DRAFT_118461</name>
</gene>
<keyword evidence="2" id="KW-1185">Reference proteome</keyword>
<evidence type="ECO:0000313" key="1">
    <source>
        <dbReference type="EMBL" id="PWN49968.1"/>
    </source>
</evidence>
<dbReference type="Proteomes" id="UP000245626">
    <property type="component" value="Unassembled WGS sequence"/>
</dbReference>
<accession>A0ACD0NVV2</accession>
<organism evidence="1 2">
    <name type="scientific">Violaceomyces palustris</name>
    <dbReference type="NCBI Taxonomy" id="1673888"/>
    <lineage>
        <taxon>Eukaryota</taxon>
        <taxon>Fungi</taxon>
        <taxon>Dikarya</taxon>
        <taxon>Basidiomycota</taxon>
        <taxon>Ustilaginomycotina</taxon>
        <taxon>Ustilaginomycetes</taxon>
        <taxon>Violaceomycetales</taxon>
        <taxon>Violaceomycetaceae</taxon>
        <taxon>Violaceomyces</taxon>
    </lineage>
</organism>
<name>A0ACD0NVV2_9BASI</name>
<reference evidence="1 2" key="1">
    <citation type="journal article" date="2018" name="Mol. Biol. Evol.">
        <title>Broad Genomic Sampling Reveals a Smut Pathogenic Ancestry of the Fungal Clade Ustilaginomycotina.</title>
        <authorList>
            <person name="Kijpornyongpan T."/>
            <person name="Mondo S.J."/>
            <person name="Barry K."/>
            <person name="Sandor L."/>
            <person name="Lee J."/>
            <person name="Lipzen A."/>
            <person name="Pangilinan J."/>
            <person name="LaButti K."/>
            <person name="Hainaut M."/>
            <person name="Henrissat B."/>
            <person name="Grigoriev I.V."/>
            <person name="Spatafora J.W."/>
            <person name="Aime M.C."/>
        </authorList>
    </citation>
    <scope>NUCLEOTIDE SEQUENCE [LARGE SCALE GENOMIC DNA]</scope>
    <source>
        <strain evidence="1 2">SA 807</strain>
    </source>
</reference>
<proteinExistence type="predicted"/>
<evidence type="ECO:0000313" key="2">
    <source>
        <dbReference type="Proteomes" id="UP000245626"/>
    </source>
</evidence>